<keyword evidence="3" id="KW-0472">Membrane</keyword>
<reference evidence="6" key="1">
    <citation type="submission" date="2022-11" db="UniProtKB">
        <authorList>
            <consortium name="EnsemblMetazoa"/>
        </authorList>
    </citation>
    <scope>IDENTIFICATION</scope>
</reference>
<keyword evidence="3" id="KW-1133">Transmembrane helix</keyword>
<feature type="domain" description="TNFR-Cys" evidence="5">
    <location>
        <begin position="54"/>
        <end position="99"/>
    </location>
</feature>
<feature type="compositionally biased region" description="Polar residues" evidence="2">
    <location>
        <begin position="157"/>
        <end position="172"/>
    </location>
</feature>
<evidence type="ECO:0000256" key="2">
    <source>
        <dbReference type="SAM" id="MobiDB-lite"/>
    </source>
</evidence>
<keyword evidence="7" id="KW-1185">Reference proteome</keyword>
<evidence type="ECO:0000256" key="4">
    <source>
        <dbReference type="SAM" id="SignalP"/>
    </source>
</evidence>
<dbReference type="InterPro" id="IPR001368">
    <property type="entry name" value="TNFR/NGFR_Cys_rich_reg"/>
</dbReference>
<dbReference type="GeneID" id="119724468"/>
<feature type="disulfide bond" evidence="1">
    <location>
        <begin position="78"/>
        <end position="91"/>
    </location>
</feature>
<accession>A0A913ZI43</accession>
<keyword evidence="3" id="KW-0812">Transmembrane</keyword>
<dbReference type="PROSITE" id="PS50050">
    <property type="entry name" value="TNFR_NGFR_2"/>
    <property type="match status" value="1"/>
</dbReference>
<name>A0A913ZI43_PATMI</name>
<dbReference type="RefSeq" id="XP_038051458.1">
    <property type="nucleotide sequence ID" value="XM_038195530.1"/>
</dbReference>
<dbReference type="AlphaFoldDB" id="A0A913ZI43"/>
<feature type="region of interest" description="Disordered" evidence="2">
    <location>
        <begin position="227"/>
        <end position="249"/>
    </location>
</feature>
<protein>
    <recommendedName>
        <fullName evidence="5">TNFR-Cys domain-containing protein</fullName>
    </recommendedName>
</protein>
<evidence type="ECO:0000313" key="6">
    <source>
        <dbReference type="EnsemblMetazoa" id="XP_038051458.1"/>
    </source>
</evidence>
<feature type="chain" id="PRO_5037985014" description="TNFR-Cys domain-containing protein" evidence="4">
    <location>
        <begin position="28"/>
        <end position="249"/>
    </location>
</feature>
<dbReference type="Gene3D" id="2.10.50.10">
    <property type="entry name" value="Tumor Necrosis Factor Receptor, subunit A, domain 2"/>
    <property type="match status" value="1"/>
</dbReference>
<proteinExistence type="predicted"/>
<dbReference type="EnsemblMetazoa" id="XM_038195530.1">
    <property type="protein sequence ID" value="XP_038051458.1"/>
    <property type="gene ID" value="LOC119724468"/>
</dbReference>
<feature type="region of interest" description="Disordered" evidence="2">
    <location>
        <begin position="138"/>
        <end position="186"/>
    </location>
</feature>
<sequence>MGSEIMKLLPLFAIVFLISWNVMGVQAGERPAIFKKWPACKRDIEYVLVVKASDRRPGEQYNERHKNNKTWLYVCLPCTQCASGVRQLQPCTTYQDTNCSATECAVPGCVLDDMLHACRLPGDPNDFAGIAAMMDPCDPTKAPVNPTPVPSEEDTSNRPPQLVQSTASTPSTDPYVPTEPPATKSPSLRKEWGILETVLTVSLALLSLILAVGIFVHYRRPRRQLEKVAQSGRGDDLSLSGMPIKETPV</sequence>
<evidence type="ECO:0000256" key="3">
    <source>
        <dbReference type="SAM" id="Phobius"/>
    </source>
</evidence>
<dbReference type="OrthoDB" id="10173501at2759"/>
<keyword evidence="1" id="KW-1015">Disulfide bond</keyword>
<organism evidence="6 7">
    <name type="scientific">Patiria miniata</name>
    <name type="common">Bat star</name>
    <name type="synonym">Asterina miniata</name>
    <dbReference type="NCBI Taxonomy" id="46514"/>
    <lineage>
        <taxon>Eukaryota</taxon>
        <taxon>Metazoa</taxon>
        <taxon>Echinodermata</taxon>
        <taxon>Eleutherozoa</taxon>
        <taxon>Asterozoa</taxon>
        <taxon>Asteroidea</taxon>
        <taxon>Valvatacea</taxon>
        <taxon>Valvatida</taxon>
        <taxon>Asterinidae</taxon>
        <taxon>Patiria</taxon>
    </lineage>
</organism>
<feature type="signal peptide" evidence="4">
    <location>
        <begin position="1"/>
        <end position="27"/>
    </location>
</feature>
<dbReference type="Pfam" id="PF00020">
    <property type="entry name" value="TNFR_c6"/>
    <property type="match status" value="1"/>
</dbReference>
<evidence type="ECO:0000259" key="5">
    <source>
        <dbReference type="PROSITE" id="PS50050"/>
    </source>
</evidence>
<comment type="caution">
    <text evidence="1">Lacks conserved residue(s) required for the propagation of feature annotation.</text>
</comment>
<evidence type="ECO:0000313" key="7">
    <source>
        <dbReference type="Proteomes" id="UP000887568"/>
    </source>
</evidence>
<evidence type="ECO:0000256" key="1">
    <source>
        <dbReference type="PROSITE-ProRule" id="PRU00206"/>
    </source>
</evidence>
<keyword evidence="4" id="KW-0732">Signal</keyword>
<feature type="disulfide bond" evidence="1">
    <location>
        <begin position="81"/>
        <end position="99"/>
    </location>
</feature>
<dbReference type="Proteomes" id="UP000887568">
    <property type="component" value="Unplaced"/>
</dbReference>
<feature type="transmembrane region" description="Helical" evidence="3">
    <location>
        <begin position="192"/>
        <end position="218"/>
    </location>
</feature>
<feature type="repeat" description="TNFR-Cys" evidence="1">
    <location>
        <begin position="54"/>
        <end position="99"/>
    </location>
</feature>